<dbReference type="EMBL" id="JBIAJP010000025">
    <property type="protein sequence ID" value="MFF0009809.1"/>
    <property type="molecule type" value="Genomic_DNA"/>
</dbReference>
<sequence>MEGLLFFHGPLPVAVALGWLTARDRLARLHHDMRLARGTTTPPAAGP</sequence>
<evidence type="ECO:0000313" key="2">
    <source>
        <dbReference type="Proteomes" id="UP001601422"/>
    </source>
</evidence>
<organism evidence="1 2">
    <name type="scientific">Streptomyces tibetensis</name>
    <dbReference type="NCBI Taxonomy" id="2382123"/>
    <lineage>
        <taxon>Bacteria</taxon>
        <taxon>Bacillati</taxon>
        <taxon>Actinomycetota</taxon>
        <taxon>Actinomycetes</taxon>
        <taxon>Kitasatosporales</taxon>
        <taxon>Streptomycetaceae</taxon>
        <taxon>Streptomyces</taxon>
    </lineage>
</organism>
<dbReference type="Proteomes" id="UP001601422">
    <property type="component" value="Unassembled WGS sequence"/>
</dbReference>
<gene>
    <name evidence="1" type="ORF">ACFYQT_41235</name>
</gene>
<protein>
    <submittedName>
        <fullName evidence="1">Uncharacterized protein</fullName>
    </submittedName>
</protein>
<reference evidence="1 2" key="1">
    <citation type="submission" date="2024-10" db="EMBL/GenBank/DDBJ databases">
        <title>The Natural Products Discovery Center: Release of the First 8490 Sequenced Strains for Exploring Actinobacteria Biosynthetic Diversity.</title>
        <authorList>
            <person name="Kalkreuter E."/>
            <person name="Kautsar S.A."/>
            <person name="Yang D."/>
            <person name="Bader C.D."/>
            <person name="Teijaro C.N."/>
            <person name="Fluegel L."/>
            <person name="Davis C.M."/>
            <person name="Simpson J.R."/>
            <person name="Lauterbach L."/>
            <person name="Steele A.D."/>
            <person name="Gui C."/>
            <person name="Meng S."/>
            <person name="Li G."/>
            <person name="Viehrig K."/>
            <person name="Ye F."/>
            <person name="Su P."/>
            <person name="Kiefer A.F."/>
            <person name="Nichols A."/>
            <person name="Cepeda A.J."/>
            <person name="Yan W."/>
            <person name="Fan B."/>
            <person name="Jiang Y."/>
            <person name="Adhikari A."/>
            <person name="Zheng C.-J."/>
            <person name="Schuster L."/>
            <person name="Cowan T.M."/>
            <person name="Smanski M.J."/>
            <person name="Chevrette M.G."/>
            <person name="De Carvalho L.P.S."/>
            <person name="Shen B."/>
        </authorList>
    </citation>
    <scope>NUCLEOTIDE SEQUENCE [LARGE SCALE GENOMIC DNA]</scope>
    <source>
        <strain evidence="1 2">NPDC005497</strain>
    </source>
</reference>
<evidence type="ECO:0000313" key="1">
    <source>
        <dbReference type="EMBL" id="MFF0009809.1"/>
    </source>
</evidence>
<dbReference type="RefSeq" id="WP_358484752.1">
    <property type="nucleotide sequence ID" value="NZ_JBEXVS010000070.1"/>
</dbReference>
<name>A0ABW6N992_9ACTN</name>
<accession>A0ABW6N992</accession>
<comment type="caution">
    <text evidence="1">The sequence shown here is derived from an EMBL/GenBank/DDBJ whole genome shotgun (WGS) entry which is preliminary data.</text>
</comment>
<keyword evidence="2" id="KW-1185">Reference proteome</keyword>
<proteinExistence type="predicted"/>